<keyword evidence="2" id="KW-1185">Reference proteome</keyword>
<evidence type="ECO:0000313" key="1">
    <source>
        <dbReference type="EMBL" id="MFM0002198.1"/>
    </source>
</evidence>
<sequence>MDSSAQFRPYFELVNPIGESSREKTRTEGEILRGRGGIFALFLCIPVPKVRVFGSEAAFRAESKVDGDELADRCLPTVRKFGRSGFVARAVREMHLVWIKGEVFQESFGCSAIVKVRKYRTKMASIARKSPTDAAEVVCVLRSLKSKGEIFQDCDGRDQKCGNSPKSALR</sequence>
<organism evidence="1 2">
    <name type="scientific">Paraburkholderia dipogonis</name>
    <dbReference type="NCBI Taxonomy" id="1211383"/>
    <lineage>
        <taxon>Bacteria</taxon>
        <taxon>Pseudomonadati</taxon>
        <taxon>Pseudomonadota</taxon>
        <taxon>Betaproteobacteria</taxon>
        <taxon>Burkholderiales</taxon>
        <taxon>Burkholderiaceae</taxon>
        <taxon>Paraburkholderia</taxon>
    </lineage>
</organism>
<evidence type="ECO:0000313" key="2">
    <source>
        <dbReference type="Proteomes" id="UP001629230"/>
    </source>
</evidence>
<proteinExistence type="predicted"/>
<reference evidence="1 2" key="1">
    <citation type="journal article" date="2024" name="Chem. Sci.">
        <title>Discovery of megapolipeptins by genome mining of a Burkholderiales bacteria collection.</title>
        <authorList>
            <person name="Paulo B.S."/>
            <person name="Recchia M.J.J."/>
            <person name="Lee S."/>
            <person name="Fergusson C.H."/>
            <person name="Romanowski S.B."/>
            <person name="Hernandez A."/>
            <person name="Krull N."/>
            <person name="Liu D.Y."/>
            <person name="Cavanagh H."/>
            <person name="Bos A."/>
            <person name="Gray C.A."/>
            <person name="Murphy B.T."/>
            <person name="Linington R.G."/>
            <person name="Eustaquio A.S."/>
        </authorList>
    </citation>
    <scope>NUCLEOTIDE SEQUENCE [LARGE SCALE GENOMIC DNA]</scope>
    <source>
        <strain evidence="1 2">RL17-350-BIC-A</strain>
    </source>
</reference>
<gene>
    <name evidence="1" type="ORF">PQR57_14360</name>
</gene>
<name>A0ABW9AQK4_9BURK</name>
<dbReference type="Proteomes" id="UP001629230">
    <property type="component" value="Unassembled WGS sequence"/>
</dbReference>
<dbReference type="EMBL" id="JAQQEZ010000008">
    <property type="protein sequence ID" value="MFM0002198.1"/>
    <property type="molecule type" value="Genomic_DNA"/>
</dbReference>
<dbReference type="RefSeq" id="WP_408177590.1">
    <property type="nucleotide sequence ID" value="NZ_JAQQEZ010000008.1"/>
</dbReference>
<accession>A0ABW9AQK4</accession>
<protein>
    <submittedName>
        <fullName evidence="1">Uncharacterized protein</fullName>
    </submittedName>
</protein>
<comment type="caution">
    <text evidence="1">The sequence shown here is derived from an EMBL/GenBank/DDBJ whole genome shotgun (WGS) entry which is preliminary data.</text>
</comment>